<dbReference type="InterPro" id="IPR000554">
    <property type="entry name" value="Ribosomal_eS7"/>
</dbReference>
<organism evidence="6">
    <name type="scientific">Lepeophtheirus salmonis</name>
    <name type="common">Salmon louse</name>
    <name type="synonym">Caligus salmonis</name>
    <dbReference type="NCBI Taxonomy" id="72036"/>
    <lineage>
        <taxon>Eukaryota</taxon>
        <taxon>Metazoa</taxon>
        <taxon>Ecdysozoa</taxon>
        <taxon>Arthropoda</taxon>
        <taxon>Crustacea</taxon>
        <taxon>Multicrustacea</taxon>
        <taxon>Hexanauplia</taxon>
        <taxon>Copepoda</taxon>
        <taxon>Siphonostomatoida</taxon>
        <taxon>Caligidae</taxon>
        <taxon>Lepeophtheirus</taxon>
    </lineage>
</organism>
<evidence type="ECO:0000256" key="3">
    <source>
        <dbReference type="ARBA" id="ARBA00023274"/>
    </source>
</evidence>
<keyword evidence="2 4" id="KW-0689">Ribosomal protein</keyword>
<dbReference type="GO" id="GO:0003735">
    <property type="term" value="F:structural constituent of ribosome"/>
    <property type="evidence" value="ECO:0007669"/>
    <property type="project" value="InterPro"/>
</dbReference>
<dbReference type="GO" id="GO:0032040">
    <property type="term" value="C:small-subunit processome"/>
    <property type="evidence" value="ECO:0007669"/>
    <property type="project" value="TreeGrafter"/>
</dbReference>
<dbReference type="GO" id="GO:0022627">
    <property type="term" value="C:cytosolic small ribosomal subunit"/>
    <property type="evidence" value="ECO:0007669"/>
    <property type="project" value="TreeGrafter"/>
</dbReference>
<evidence type="ECO:0000256" key="5">
    <source>
        <dbReference type="SAM" id="MobiDB-lite"/>
    </source>
</evidence>
<dbReference type="EMBL" id="BT121729">
    <property type="protein sequence ID" value="ADD38659.1"/>
    <property type="molecule type" value="mRNA"/>
</dbReference>
<dbReference type="AlphaFoldDB" id="D3PJC3"/>
<keyword evidence="3 4" id="KW-0687">Ribonucleoprotein</keyword>
<evidence type="ECO:0000256" key="4">
    <source>
        <dbReference type="RuleBase" id="RU364105"/>
    </source>
</evidence>
<reference evidence="6" key="1">
    <citation type="submission" date="2010-03" db="EMBL/GenBank/DDBJ databases">
        <title>Atlantic Lepeophtheirus salmonis ESTs and full-length cDNAs.</title>
        <authorList>
            <person name="Yasuike M."/>
            <person name="von Schalburg K."/>
            <person name="Cooper G."/>
            <person name="Leong J."/>
            <person name="Nilsen F."/>
            <person name="Jones S.R.M."/>
            <person name="Koop B.F."/>
        </authorList>
    </citation>
    <scope>NUCLEOTIDE SEQUENCE</scope>
    <source>
        <strain evidence="6">Atlantic form</strain>
        <tissue evidence="6">Mixed tissue</tissue>
    </source>
</reference>
<comment type="similarity">
    <text evidence="1 4">Belongs to the eukaryotic ribosomal protein eS7 family.</text>
</comment>
<protein>
    <recommendedName>
        <fullName evidence="4">40S ribosomal protein S7</fullName>
    </recommendedName>
</protein>
<dbReference type="PANTHER" id="PTHR11278">
    <property type="entry name" value="40S RIBOSOMAL PROTEIN S7"/>
    <property type="match status" value="1"/>
</dbReference>
<dbReference type="GO" id="GO:0006364">
    <property type="term" value="P:rRNA processing"/>
    <property type="evidence" value="ECO:0007669"/>
    <property type="project" value="TreeGrafter"/>
</dbReference>
<dbReference type="GO" id="GO:0042274">
    <property type="term" value="P:ribosomal small subunit biogenesis"/>
    <property type="evidence" value="ECO:0007669"/>
    <property type="project" value="TreeGrafter"/>
</dbReference>
<name>D3PJC3_LEPSM</name>
<gene>
    <name evidence="6" type="primary">RS71</name>
</gene>
<evidence type="ECO:0000256" key="2">
    <source>
        <dbReference type="ARBA" id="ARBA00022980"/>
    </source>
</evidence>
<accession>D3PJC3</accession>
<dbReference type="Pfam" id="PF01251">
    <property type="entry name" value="Ribosomal_S7e"/>
    <property type="match status" value="1"/>
</dbReference>
<sequence length="222" mass="25822">MSKVQEVSPQEKRNAELASELNKLCKDYASSNSDLRDKLNLLTIDTVREFKVMKDNKESGKALLVYLPQQFHFHQPQAVLRLMQEFQKKKGMTVFMTAKRTVVHPRSGYKQKIPRSRTLTAVYEALLDDLIAPSDIMGKRTRHRLGGSIVLKVELDEENRGFLAPRLDAVKTVYRELTKKELSFDFVKERCYAIIPKVKKRKTTDKKRNRKERRQEKAPTAE</sequence>
<dbReference type="OrthoDB" id="1724687at2759"/>
<dbReference type="GO" id="GO:0006412">
    <property type="term" value="P:translation"/>
    <property type="evidence" value="ECO:0007669"/>
    <property type="project" value="InterPro"/>
</dbReference>
<dbReference type="GO" id="GO:0030686">
    <property type="term" value="C:90S preribosome"/>
    <property type="evidence" value="ECO:0007669"/>
    <property type="project" value="TreeGrafter"/>
</dbReference>
<feature type="compositionally biased region" description="Basic residues" evidence="5">
    <location>
        <begin position="200"/>
        <end position="212"/>
    </location>
</feature>
<evidence type="ECO:0000313" key="6">
    <source>
        <dbReference type="EMBL" id="ADD38659.1"/>
    </source>
</evidence>
<dbReference type="PANTHER" id="PTHR11278:SF0">
    <property type="entry name" value="SMALL RIBOSOMAL SUBUNIT PROTEIN ES7"/>
    <property type="match status" value="1"/>
</dbReference>
<feature type="region of interest" description="Disordered" evidence="5">
    <location>
        <begin position="200"/>
        <end position="222"/>
    </location>
</feature>
<proteinExistence type="evidence at transcript level"/>
<feature type="compositionally biased region" description="Basic and acidic residues" evidence="5">
    <location>
        <begin position="213"/>
        <end position="222"/>
    </location>
</feature>
<evidence type="ECO:0000256" key="1">
    <source>
        <dbReference type="ARBA" id="ARBA00007820"/>
    </source>
</evidence>